<name>A0A9Q8WMJ5_9PEZI</name>
<accession>A0A9Q8WMJ5</accession>
<protein>
    <submittedName>
        <fullName evidence="1">Uncharacterized protein</fullName>
    </submittedName>
</protein>
<dbReference type="AlphaFoldDB" id="A0A9Q8WMJ5"/>
<dbReference type="GeneID" id="73348603"/>
<dbReference type="RefSeq" id="XP_049150739.1">
    <property type="nucleotide sequence ID" value="XM_049293593.1"/>
</dbReference>
<dbReference type="Proteomes" id="UP000830671">
    <property type="component" value="Chromosome 8"/>
</dbReference>
<gene>
    <name evidence="1" type="ORF">CLUP02_14666</name>
</gene>
<dbReference type="KEGG" id="clup:CLUP02_14666"/>
<organism evidence="1 2">
    <name type="scientific">Colletotrichum lupini</name>
    <dbReference type="NCBI Taxonomy" id="145971"/>
    <lineage>
        <taxon>Eukaryota</taxon>
        <taxon>Fungi</taxon>
        <taxon>Dikarya</taxon>
        <taxon>Ascomycota</taxon>
        <taxon>Pezizomycotina</taxon>
        <taxon>Sordariomycetes</taxon>
        <taxon>Hypocreomycetidae</taxon>
        <taxon>Glomerellales</taxon>
        <taxon>Glomerellaceae</taxon>
        <taxon>Colletotrichum</taxon>
        <taxon>Colletotrichum acutatum species complex</taxon>
    </lineage>
</organism>
<reference evidence="1" key="1">
    <citation type="journal article" date="2021" name="Mol. Plant Microbe Interact.">
        <title>Complete Genome Sequence of the Plant-Pathogenic Fungus Colletotrichum lupini.</title>
        <authorList>
            <person name="Baroncelli R."/>
            <person name="Pensec F."/>
            <person name="Da Lio D."/>
            <person name="Boufleur T."/>
            <person name="Vicente I."/>
            <person name="Sarrocco S."/>
            <person name="Picot A."/>
            <person name="Baraldi E."/>
            <person name="Sukno S."/>
            <person name="Thon M."/>
            <person name="Le Floch G."/>
        </authorList>
    </citation>
    <scope>NUCLEOTIDE SEQUENCE</scope>
    <source>
        <strain evidence="1">IMI 504893</strain>
    </source>
</reference>
<evidence type="ECO:0000313" key="2">
    <source>
        <dbReference type="Proteomes" id="UP000830671"/>
    </source>
</evidence>
<evidence type="ECO:0000313" key="1">
    <source>
        <dbReference type="EMBL" id="UQC89138.1"/>
    </source>
</evidence>
<proteinExistence type="predicted"/>
<keyword evidence="2" id="KW-1185">Reference proteome</keyword>
<sequence length="154" mass="16655">MTKSGLFIGATLSARPFSPSLGPSENRTFAAVNPLCPPNSFQVFLEGPLLDAQPAPTNCSLRQPTLHDAKVVLGLLVMSCGGRGLLSVASPLPVPHQQCLVCVTLHRRKPSHLTPFLSPPDRGTAQERRASPKTYLSLRLFLPVLFTFLSRLLS</sequence>
<dbReference type="EMBL" id="CP019480">
    <property type="protein sequence ID" value="UQC89138.1"/>
    <property type="molecule type" value="Genomic_DNA"/>
</dbReference>